<dbReference type="Pfam" id="PF00156">
    <property type="entry name" value="Pribosyltran"/>
    <property type="match status" value="1"/>
</dbReference>
<dbReference type="NCBIfam" id="TIGR01251">
    <property type="entry name" value="ribP_PPkin"/>
    <property type="match status" value="1"/>
</dbReference>
<feature type="domain" description="Phosphoribosyltransferase" evidence="2">
    <location>
        <begin position="136"/>
        <end position="238"/>
    </location>
</feature>
<evidence type="ECO:0000313" key="4">
    <source>
        <dbReference type="EMBL" id="XCH40128.1"/>
    </source>
</evidence>
<reference evidence="4" key="1">
    <citation type="submission" date="2024-05" db="EMBL/GenBank/DDBJ databases">
        <authorList>
            <person name="Mugo M.M."/>
            <person name="Musyoki A.M."/>
            <person name="Makumi A.M."/>
            <person name="Mutai I."/>
            <person name="Drechsel O."/>
            <person name="Kering K.K."/>
            <person name="Muturi P."/>
            <person name="Mbae C.K."/>
            <person name="Kariuki S.M."/>
        </authorList>
    </citation>
    <scope>NUCLEOTIDE SEQUENCE</scope>
</reference>
<dbReference type="GO" id="GO:0002189">
    <property type="term" value="C:ribose phosphate diphosphokinase complex"/>
    <property type="evidence" value="ECO:0007669"/>
    <property type="project" value="TreeGrafter"/>
</dbReference>
<dbReference type="InterPro" id="IPR005946">
    <property type="entry name" value="Rib-P_diPkinase"/>
</dbReference>
<dbReference type="Pfam" id="PF13793">
    <property type="entry name" value="Pribosyltran_N"/>
    <property type="match status" value="1"/>
</dbReference>
<dbReference type="GO" id="GO:0004749">
    <property type="term" value="F:ribose phosphate diphosphokinase activity"/>
    <property type="evidence" value="ECO:0007669"/>
    <property type="project" value="TreeGrafter"/>
</dbReference>
<dbReference type="EMBL" id="PP856721">
    <property type="protein sequence ID" value="XCH40128.1"/>
    <property type="molecule type" value="Genomic_DNA"/>
</dbReference>
<dbReference type="GO" id="GO:0000287">
    <property type="term" value="F:magnesium ion binding"/>
    <property type="evidence" value="ECO:0007669"/>
    <property type="project" value="InterPro"/>
</dbReference>
<dbReference type="SUPFAM" id="SSF53271">
    <property type="entry name" value="PRTase-like"/>
    <property type="match status" value="1"/>
</dbReference>
<proteinExistence type="predicted"/>
<evidence type="ECO:0000259" key="2">
    <source>
        <dbReference type="Pfam" id="PF00156"/>
    </source>
</evidence>
<gene>
    <name evidence="4" type="ORF">NDDWPVAN_CDS0002</name>
</gene>
<name>A0AAU8GDS6_9CAUD</name>
<dbReference type="GO" id="GO:0006164">
    <property type="term" value="P:purine nucleotide biosynthetic process"/>
    <property type="evidence" value="ECO:0007669"/>
    <property type="project" value="TreeGrafter"/>
</dbReference>
<evidence type="ECO:0000259" key="3">
    <source>
        <dbReference type="Pfam" id="PF13793"/>
    </source>
</evidence>
<organism evidence="4">
    <name type="scientific">Salmonella phage vB_SEnST11_KE22</name>
    <dbReference type="NCBI Taxonomy" id="3161173"/>
    <lineage>
        <taxon>Viruses</taxon>
        <taxon>Duplodnaviria</taxon>
        <taxon>Heunggongvirae</taxon>
        <taxon>Uroviricota</taxon>
        <taxon>Caudoviricetes</taxon>
        <taxon>Vequintavirinae</taxon>
        <taxon>Seunavirus</taxon>
    </lineage>
</organism>
<dbReference type="InterPro" id="IPR000836">
    <property type="entry name" value="PRTase_dom"/>
</dbReference>
<dbReference type="PANTHER" id="PTHR10210:SF41">
    <property type="entry name" value="RIBOSE-PHOSPHATE PYROPHOSPHOKINASE 1, CHLOROPLASTIC"/>
    <property type="match status" value="1"/>
</dbReference>
<accession>A0AAU8GDS6</accession>
<dbReference type="SMART" id="SM01400">
    <property type="entry name" value="Pribosyltran_N"/>
    <property type="match status" value="1"/>
</dbReference>
<sequence length="266" mass="29147">MSLELRLNNLIVPVDRLTFKGGEEQVKIALSYAPKGSIGFVDITAKIKTSADVMALALLVDACSRLDNLHNHAEFILHLPYIPYARQDRVVQPGEALSIKVFANIVNSLGFDKVIVDDPHSDVSAALLNNVRIRHQHELAASYSDVLAGRDVTIIAPDAGARKKAQKVSEHLRLPLVEAGKVRDVKTNEITGTAVFGDVTGRECVIVDDICDGGRTFIALAQALKEKGAKRVILYVTHGIFSFGKQVIFDGGVDEIYAYHDWTENF</sequence>
<dbReference type="InterPro" id="IPR029099">
    <property type="entry name" value="Pribosyltran_N"/>
</dbReference>
<dbReference type="CDD" id="cd06223">
    <property type="entry name" value="PRTases_typeI"/>
    <property type="match status" value="1"/>
</dbReference>
<dbReference type="InterPro" id="IPR029057">
    <property type="entry name" value="PRTase-like"/>
</dbReference>
<keyword evidence="1" id="KW-0545">Nucleotide biosynthesis</keyword>
<protein>
    <submittedName>
        <fullName evidence="4">Ribose-phosphate pyrophosphokinase</fullName>
    </submittedName>
</protein>
<dbReference type="Gene3D" id="3.40.50.2020">
    <property type="match status" value="2"/>
</dbReference>
<feature type="domain" description="Ribose-phosphate pyrophosphokinase N-terminal" evidence="3">
    <location>
        <begin position="11"/>
        <end position="110"/>
    </location>
</feature>
<dbReference type="PANTHER" id="PTHR10210">
    <property type="entry name" value="RIBOSE-PHOSPHATE DIPHOSPHOKINASE FAMILY MEMBER"/>
    <property type="match status" value="1"/>
</dbReference>
<dbReference type="GO" id="GO:0006015">
    <property type="term" value="P:5-phosphoribose 1-diphosphate biosynthetic process"/>
    <property type="evidence" value="ECO:0007669"/>
    <property type="project" value="TreeGrafter"/>
</dbReference>
<evidence type="ECO:0000256" key="1">
    <source>
        <dbReference type="ARBA" id="ARBA00022727"/>
    </source>
</evidence>